<sequence length="361" mass="36995">MSDEAISAEDLAALRDSVRDLLARSGGSEAVRAAIASDRRVDGGLWQRLAGDIGVAALAVPEDLGGVGAGWGALAAVVEEVGATLAPVPLFSSAVLATGALLVAARHNGDGAAGLVESLAGGERTATLVVADESSWETPGVKADGGLLTGTAHYVTDAEAATDLVVLAGQSSTSHVTLHVVAADAPGVTIIPVATMDPTRPLSQVAFEEVSAQAVPAPDDLLPRIRDLAWALLAVEQVGAAGAALRMTVEYAKERKQFGRAIGSFQALKHRMADMYADVETARSIAYAAVDAVGTSEGAEFAAAAHVYCSEAFNRVVAEAIQLHGGIGITWEHDIQLYFKRAHSAAQFFGQPADVVAAAAL</sequence>
<dbReference type="InterPro" id="IPR009075">
    <property type="entry name" value="AcylCo_DH/oxidase_C"/>
</dbReference>
<evidence type="ECO:0000256" key="3">
    <source>
        <dbReference type="ARBA" id="ARBA00022630"/>
    </source>
</evidence>
<evidence type="ECO:0000256" key="2">
    <source>
        <dbReference type="ARBA" id="ARBA00009347"/>
    </source>
</evidence>
<dbReference type="InterPro" id="IPR037069">
    <property type="entry name" value="AcylCoA_DH/ox_N_sf"/>
</dbReference>
<feature type="domain" description="Acyl-CoA dehydrogenase/oxidase C-terminal" evidence="6">
    <location>
        <begin position="232"/>
        <end position="350"/>
    </location>
</feature>
<proteinExistence type="inferred from homology"/>
<keyword evidence="4" id="KW-0274">FAD</keyword>
<dbReference type="PANTHER" id="PTHR43884">
    <property type="entry name" value="ACYL-COA DEHYDROGENASE"/>
    <property type="match status" value="1"/>
</dbReference>
<keyword evidence="5" id="KW-0560">Oxidoreductase</keyword>
<dbReference type="CDD" id="cd00567">
    <property type="entry name" value="ACAD"/>
    <property type="match status" value="1"/>
</dbReference>
<comment type="caution">
    <text evidence="8">The sequence shown here is derived from an EMBL/GenBank/DDBJ whole genome shotgun (WGS) entry which is preliminary data.</text>
</comment>
<dbReference type="STRING" id="1073574.GOARA_056_00160"/>
<dbReference type="PANTHER" id="PTHR43884:SF20">
    <property type="entry name" value="ACYL-COA DEHYDROGENASE FADE28"/>
    <property type="match status" value="1"/>
</dbReference>
<dbReference type="Proteomes" id="UP000035088">
    <property type="component" value="Unassembled WGS sequence"/>
</dbReference>
<dbReference type="InterPro" id="IPR009100">
    <property type="entry name" value="AcylCoA_DH/oxidase_NM_dom_sf"/>
</dbReference>
<evidence type="ECO:0000256" key="1">
    <source>
        <dbReference type="ARBA" id="ARBA00001974"/>
    </source>
</evidence>
<dbReference type="InterPro" id="IPR036250">
    <property type="entry name" value="AcylCo_DH-like_C"/>
</dbReference>
<dbReference type="InterPro" id="IPR013786">
    <property type="entry name" value="AcylCoA_DH/ox_N"/>
</dbReference>
<dbReference type="AlphaFoldDB" id="G7H344"/>
<organism evidence="8 9">
    <name type="scientific">Gordonia araii NBRC 100433</name>
    <dbReference type="NCBI Taxonomy" id="1073574"/>
    <lineage>
        <taxon>Bacteria</taxon>
        <taxon>Bacillati</taxon>
        <taxon>Actinomycetota</taxon>
        <taxon>Actinomycetes</taxon>
        <taxon>Mycobacteriales</taxon>
        <taxon>Gordoniaceae</taxon>
        <taxon>Gordonia</taxon>
    </lineage>
</organism>
<accession>G7H344</accession>
<dbReference type="Pfam" id="PF02771">
    <property type="entry name" value="Acyl-CoA_dh_N"/>
    <property type="match status" value="1"/>
</dbReference>
<dbReference type="Gene3D" id="2.40.110.10">
    <property type="entry name" value="Butyryl-CoA Dehydrogenase, subunit A, domain 2"/>
    <property type="match status" value="1"/>
</dbReference>
<dbReference type="Pfam" id="PF00441">
    <property type="entry name" value="Acyl-CoA_dh_1"/>
    <property type="match status" value="1"/>
</dbReference>
<evidence type="ECO:0000256" key="5">
    <source>
        <dbReference type="ARBA" id="ARBA00023002"/>
    </source>
</evidence>
<keyword evidence="9" id="KW-1185">Reference proteome</keyword>
<dbReference type="GO" id="GO:0050660">
    <property type="term" value="F:flavin adenine dinucleotide binding"/>
    <property type="evidence" value="ECO:0007669"/>
    <property type="project" value="InterPro"/>
</dbReference>
<evidence type="ECO:0000313" key="9">
    <source>
        <dbReference type="Proteomes" id="UP000035088"/>
    </source>
</evidence>
<evidence type="ECO:0000259" key="7">
    <source>
        <dbReference type="Pfam" id="PF02771"/>
    </source>
</evidence>
<dbReference type="GO" id="GO:0003995">
    <property type="term" value="F:acyl-CoA dehydrogenase activity"/>
    <property type="evidence" value="ECO:0007669"/>
    <property type="project" value="TreeGrafter"/>
</dbReference>
<dbReference type="Gene3D" id="1.10.540.10">
    <property type="entry name" value="Acyl-CoA dehydrogenase/oxidase, N-terminal domain"/>
    <property type="match status" value="1"/>
</dbReference>
<dbReference type="Gene3D" id="1.20.140.10">
    <property type="entry name" value="Butyryl-CoA Dehydrogenase, subunit A, domain 3"/>
    <property type="match status" value="1"/>
</dbReference>
<name>G7H344_9ACTN</name>
<dbReference type="InterPro" id="IPR046373">
    <property type="entry name" value="Acyl-CoA_Oxase/DH_mid-dom_sf"/>
</dbReference>
<dbReference type="RefSeq" id="WP_007322344.1">
    <property type="nucleotide sequence ID" value="NZ_BAEE01000056.1"/>
</dbReference>
<keyword evidence="3" id="KW-0285">Flavoprotein</keyword>
<reference evidence="8 9" key="1">
    <citation type="submission" date="2011-11" db="EMBL/GenBank/DDBJ databases">
        <title>Whole genome shotgun sequence of Gordonia araii NBRC 100433.</title>
        <authorList>
            <person name="Yoshida Y."/>
            <person name="Hosoyama A."/>
            <person name="Tsuchikane K."/>
            <person name="Katsumata H."/>
            <person name="Yamazaki S."/>
            <person name="Fujita N."/>
        </authorList>
    </citation>
    <scope>NUCLEOTIDE SEQUENCE [LARGE SCALE GENOMIC DNA]</scope>
    <source>
        <strain evidence="8 9">NBRC 100433</strain>
    </source>
</reference>
<gene>
    <name evidence="8" type="ORF">GOARA_056_00160</name>
</gene>
<feature type="domain" description="Acyl-CoA dehydrogenase/oxidase N-terminal" evidence="7">
    <location>
        <begin position="9"/>
        <end position="99"/>
    </location>
</feature>
<protein>
    <submittedName>
        <fullName evidence="8">Putative acyl-CoA dehydrogenase</fullName>
    </submittedName>
</protein>
<comment type="similarity">
    <text evidence="2">Belongs to the acyl-CoA dehydrogenase family.</text>
</comment>
<dbReference type="SUPFAM" id="SSF47203">
    <property type="entry name" value="Acyl-CoA dehydrogenase C-terminal domain-like"/>
    <property type="match status" value="1"/>
</dbReference>
<evidence type="ECO:0000256" key="4">
    <source>
        <dbReference type="ARBA" id="ARBA00022827"/>
    </source>
</evidence>
<dbReference type="OrthoDB" id="8677713at2"/>
<comment type="cofactor">
    <cofactor evidence="1">
        <name>FAD</name>
        <dbReference type="ChEBI" id="CHEBI:57692"/>
    </cofactor>
</comment>
<evidence type="ECO:0000259" key="6">
    <source>
        <dbReference type="Pfam" id="PF00441"/>
    </source>
</evidence>
<evidence type="ECO:0000313" key="8">
    <source>
        <dbReference type="EMBL" id="GAB10269.1"/>
    </source>
</evidence>
<dbReference type="EMBL" id="BAEE01000056">
    <property type="protein sequence ID" value="GAB10269.1"/>
    <property type="molecule type" value="Genomic_DNA"/>
</dbReference>
<dbReference type="SUPFAM" id="SSF56645">
    <property type="entry name" value="Acyl-CoA dehydrogenase NM domain-like"/>
    <property type="match status" value="1"/>
</dbReference>